<comment type="caution">
    <text evidence="2">The sequence shown here is derived from an EMBL/GenBank/DDBJ whole genome shotgun (WGS) entry which is preliminary data.</text>
</comment>
<dbReference type="Pfam" id="PF07949">
    <property type="entry name" value="YbbR"/>
    <property type="match status" value="1"/>
</dbReference>
<evidence type="ECO:0000313" key="3">
    <source>
        <dbReference type="Proteomes" id="UP000310314"/>
    </source>
</evidence>
<name>A0A5S3PQD5_9FLAO</name>
<feature type="chain" id="PRO_5024365635" evidence="1">
    <location>
        <begin position="30"/>
        <end position="318"/>
    </location>
</feature>
<dbReference type="Gene3D" id="2.170.120.30">
    <property type="match status" value="1"/>
</dbReference>
<evidence type="ECO:0000256" key="1">
    <source>
        <dbReference type="SAM" id="SignalP"/>
    </source>
</evidence>
<dbReference type="RefSeq" id="WP_138657896.1">
    <property type="nucleotide sequence ID" value="NZ_VATY01000002.1"/>
</dbReference>
<accession>A0A5S3PQD5</accession>
<dbReference type="OrthoDB" id="1150187at2"/>
<gene>
    <name evidence="2" type="ORF">FEE95_10470</name>
</gene>
<evidence type="ECO:0000313" key="2">
    <source>
        <dbReference type="EMBL" id="TMM56912.1"/>
    </source>
</evidence>
<protein>
    <submittedName>
        <fullName evidence="2">YbbR-like domain-containing protein</fullName>
    </submittedName>
</protein>
<dbReference type="Gene3D" id="2.170.120.40">
    <property type="entry name" value="YbbR-like domain"/>
    <property type="match status" value="1"/>
</dbReference>
<dbReference type="PANTHER" id="PTHR37804:SF1">
    <property type="entry name" value="CDAA REGULATORY PROTEIN CDAR"/>
    <property type="match status" value="1"/>
</dbReference>
<organism evidence="2 3">
    <name type="scientific">Maribacter algarum</name>
    <name type="common">ex Zhang et al. 2020</name>
    <dbReference type="NCBI Taxonomy" id="2578118"/>
    <lineage>
        <taxon>Bacteria</taxon>
        <taxon>Pseudomonadati</taxon>
        <taxon>Bacteroidota</taxon>
        <taxon>Flavobacteriia</taxon>
        <taxon>Flavobacteriales</taxon>
        <taxon>Flavobacteriaceae</taxon>
        <taxon>Maribacter</taxon>
    </lineage>
</organism>
<dbReference type="InterPro" id="IPR012505">
    <property type="entry name" value="YbbR"/>
</dbReference>
<sequence length="318" mass="36124">MIQKIRNSLKKRKVKVFLVFLFCSTSAWFISNLSESYISNTTFELEYANAKEDLMLVNSSQDKINVKLEAVGFQFLGFNFKKKNIAIDLSAVAKEGRQYYLSYQNYRAQIEKQLPSSMRLIDIEKDTLFFDFQEVISKEVPVKPQLNLSLEQNYLLDGKLKVTPATVIIKGPRNEIDTIANVKSSKINLIDLTSDFTRKATVIVPVGLRFSTFSETSITVSGKVSRFSEKMITIKVKVLNLPTGTSVKMFPDKVNVLCKGTIGALKDLEPSDFTVIADFDKKKNSKSKRIALRLNKIPEQLSSAILQEMEVEYILKRE</sequence>
<keyword evidence="1" id="KW-0732">Signal</keyword>
<keyword evidence="3" id="KW-1185">Reference proteome</keyword>
<reference evidence="2 3" key="1">
    <citation type="submission" date="2019-05" db="EMBL/GenBank/DDBJ databases">
        <authorList>
            <person name="Zhang J.-Y."/>
            <person name="Feg X."/>
            <person name="Du Z.-J."/>
        </authorList>
    </citation>
    <scope>NUCLEOTIDE SEQUENCE [LARGE SCALE GENOMIC DNA]</scope>
    <source>
        <strain evidence="2 3">RZ26</strain>
    </source>
</reference>
<dbReference type="PANTHER" id="PTHR37804">
    <property type="entry name" value="CDAA REGULATORY PROTEIN CDAR"/>
    <property type="match status" value="1"/>
</dbReference>
<dbReference type="InterPro" id="IPR053154">
    <property type="entry name" value="c-di-AMP_regulator"/>
</dbReference>
<dbReference type="EMBL" id="VATY01000002">
    <property type="protein sequence ID" value="TMM56912.1"/>
    <property type="molecule type" value="Genomic_DNA"/>
</dbReference>
<feature type="signal peptide" evidence="1">
    <location>
        <begin position="1"/>
        <end position="29"/>
    </location>
</feature>
<dbReference type="Proteomes" id="UP000310314">
    <property type="component" value="Unassembled WGS sequence"/>
</dbReference>
<dbReference type="AlphaFoldDB" id="A0A5S3PQD5"/>
<proteinExistence type="predicted"/>